<proteinExistence type="predicted"/>
<feature type="domain" description="SWIM-type" evidence="2">
    <location>
        <begin position="55"/>
        <end position="90"/>
    </location>
</feature>
<reference evidence="3 4" key="1">
    <citation type="journal article" date="2022" name="Front. Microbiol.">
        <title>High genomic differentiation and limited gene flow indicate recent cryptic speciation within the genus Laspinema (cyanobacteria).</title>
        <authorList>
            <person name="Stanojkovic A."/>
            <person name="Skoupy S."/>
            <person name="Skaloud P."/>
            <person name="Dvorak P."/>
        </authorList>
    </citation>
    <scope>NUCLEOTIDE SEQUENCE [LARGE SCALE GENOMIC DNA]</scope>
    <source>
        <strain evidence="3 4">D3b</strain>
    </source>
</reference>
<comment type="caution">
    <text evidence="3">The sequence shown here is derived from an EMBL/GenBank/DDBJ whole genome shotgun (WGS) entry which is preliminary data.</text>
</comment>
<gene>
    <name evidence="3" type="ORF">NG792_01585</name>
</gene>
<keyword evidence="1" id="KW-0862">Zinc</keyword>
<dbReference type="Proteomes" id="UP001525961">
    <property type="component" value="Unassembled WGS sequence"/>
</dbReference>
<dbReference type="RefSeq" id="WP_261234265.1">
    <property type="nucleotide sequence ID" value="NZ_JAMXFA010000002.1"/>
</dbReference>
<name>A0ABT2N158_9CYAN</name>
<dbReference type="EMBL" id="JAMXFA010000002">
    <property type="protein sequence ID" value="MCT7976413.1"/>
    <property type="molecule type" value="Genomic_DNA"/>
</dbReference>
<evidence type="ECO:0000256" key="1">
    <source>
        <dbReference type="PROSITE-ProRule" id="PRU00325"/>
    </source>
</evidence>
<evidence type="ECO:0000313" key="4">
    <source>
        <dbReference type="Proteomes" id="UP001525961"/>
    </source>
</evidence>
<keyword evidence="1" id="KW-0479">Metal-binding</keyword>
<organism evidence="3 4">
    <name type="scientific">Laspinema olomoucense D3b</name>
    <dbReference type="NCBI Taxonomy" id="2953688"/>
    <lineage>
        <taxon>Bacteria</taxon>
        <taxon>Bacillati</taxon>
        <taxon>Cyanobacteriota</taxon>
        <taxon>Cyanophyceae</taxon>
        <taxon>Oscillatoriophycideae</taxon>
        <taxon>Oscillatoriales</taxon>
        <taxon>Laspinemataceae</taxon>
        <taxon>Laspinema</taxon>
        <taxon>Laspinema olomoucense</taxon>
    </lineage>
</organism>
<dbReference type="InterPro" id="IPR007527">
    <property type="entry name" value="Znf_SWIM"/>
</dbReference>
<accession>A0ABT2N158</accession>
<evidence type="ECO:0000313" key="3">
    <source>
        <dbReference type="EMBL" id="MCT7976413.1"/>
    </source>
</evidence>
<dbReference type="PROSITE" id="PS50966">
    <property type="entry name" value="ZF_SWIM"/>
    <property type="match status" value="1"/>
</dbReference>
<protein>
    <recommendedName>
        <fullName evidence="2">SWIM-type domain-containing protein</fullName>
    </recommendedName>
</protein>
<evidence type="ECO:0000259" key="2">
    <source>
        <dbReference type="PROSITE" id="PS50966"/>
    </source>
</evidence>
<sequence length="597" mass="69070">MNLNQLTVEDIKQFADNPDSFEVGLLCYETSSIEQFYYRSGTGITAKVGTKTGVYSVEIRSSGGNVSADCTCAAQDEVCKHRVAVLLYALYGDPDELVGNNSDEVEAIASGSSVASLPDDLEAALRGMGVDKLVEMVLKFVDEFPEVRHLLLSEGNLSPELLQPSQTNLGMVIRLQQEIQNFFEETYEQWIEKESYDEEERYYEDDYEEDYDDEEDYPDLDHVFSLVPTLELPDQINVLWEVVTEAHQYFVEEEYLIGTYEVRTALALFAKAVAAGEVPMPRKQGYIDSVLNLLQWEMFEDESLDGVIIDTLNLICTMPEDYLYVIQHLPEYSNHEDTFDWMADFYRQLGDDENYLRLREANLNQPFQYVELAYYWREQGKVEKYRATLERWVSTGRENHLDLGDQRSNTYYKIRSQDQNILSELSKFYQEQGDLENLYRLLMLRLREYGYSLALYHQLKEVATGLDRWELVYKEILDGVANVPKQLAEIYLEEEEWDKAIALSQNSPCGQFTDLKIAEGVKEHRPQGAIAIYDKMVIKYIQAKTRANYQTAAMYAGTIKSIYLDILKDASLWQGYIDQLRQTYRSYPALQDEFKGL</sequence>
<keyword evidence="4" id="KW-1185">Reference proteome</keyword>
<keyword evidence="1" id="KW-0863">Zinc-finger</keyword>